<protein>
    <submittedName>
        <fullName evidence="6">Uncharacterized protein</fullName>
    </submittedName>
</protein>
<dbReference type="Proteomes" id="UP000019265">
    <property type="component" value="Chromosome"/>
</dbReference>
<keyword evidence="4" id="KW-0378">Hydrolase</keyword>
<keyword evidence="7" id="KW-1185">Reference proteome</keyword>
<name>W6AA16_9MOLU</name>
<dbReference type="SUPFAM" id="SSF116842">
    <property type="entry name" value="XseB-like"/>
    <property type="match status" value="1"/>
</dbReference>
<proteinExistence type="inferred from homology"/>
<keyword evidence="5" id="KW-0269">Exonuclease</keyword>
<evidence type="ECO:0000256" key="2">
    <source>
        <dbReference type="ARBA" id="ARBA00022490"/>
    </source>
</evidence>
<dbReference type="Pfam" id="PF02609">
    <property type="entry name" value="Exonuc_VII_S"/>
    <property type="match status" value="1"/>
</dbReference>
<evidence type="ECO:0000256" key="3">
    <source>
        <dbReference type="ARBA" id="ARBA00022722"/>
    </source>
</evidence>
<dbReference type="EMBL" id="CP006934">
    <property type="protein sequence ID" value="AHI53897.1"/>
    <property type="molecule type" value="Genomic_DNA"/>
</dbReference>
<dbReference type="GO" id="GO:0009318">
    <property type="term" value="C:exodeoxyribonuclease VII complex"/>
    <property type="evidence" value="ECO:0007669"/>
    <property type="project" value="InterPro"/>
</dbReference>
<evidence type="ECO:0000256" key="5">
    <source>
        <dbReference type="ARBA" id="ARBA00022839"/>
    </source>
</evidence>
<dbReference type="GO" id="GO:0008855">
    <property type="term" value="F:exodeoxyribonuclease VII activity"/>
    <property type="evidence" value="ECO:0007669"/>
    <property type="project" value="InterPro"/>
</dbReference>
<dbReference type="AlphaFoldDB" id="W6AA16"/>
<dbReference type="InterPro" id="IPR003761">
    <property type="entry name" value="Exonuc_VII_S"/>
</dbReference>
<evidence type="ECO:0000256" key="1">
    <source>
        <dbReference type="ARBA" id="ARBA00009998"/>
    </source>
</evidence>
<dbReference type="OrthoDB" id="390016at2"/>
<comment type="similarity">
    <text evidence="1">Belongs to the XseB family.</text>
</comment>
<evidence type="ECO:0000313" key="6">
    <source>
        <dbReference type="EMBL" id="AHI53897.1"/>
    </source>
</evidence>
<evidence type="ECO:0000256" key="4">
    <source>
        <dbReference type="ARBA" id="ARBA00022801"/>
    </source>
</evidence>
<keyword evidence="2" id="KW-0963">Cytoplasm</keyword>
<dbReference type="HOGENOM" id="CLU_145918_7_1_14"/>
<dbReference type="PATRIC" id="fig|1276257.3.peg.500"/>
<dbReference type="STRING" id="1276257.SSABA_v1c04900"/>
<evidence type="ECO:0000313" key="7">
    <source>
        <dbReference type="Proteomes" id="UP000019265"/>
    </source>
</evidence>
<dbReference type="InterPro" id="IPR037004">
    <property type="entry name" value="Exonuc_VII_ssu_sf"/>
</dbReference>
<organism evidence="6 7">
    <name type="scientific">Spiroplasma sabaudiense Ar-1343</name>
    <dbReference type="NCBI Taxonomy" id="1276257"/>
    <lineage>
        <taxon>Bacteria</taxon>
        <taxon>Bacillati</taxon>
        <taxon>Mycoplasmatota</taxon>
        <taxon>Mollicutes</taxon>
        <taxon>Entomoplasmatales</taxon>
        <taxon>Spiroplasmataceae</taxon>
        <taxon>Spiroplasma</taxon>
    </lineage>
</organism>
<reference evidence="6 7" key="1">
    <citation type="journal article" date="2014" name="Genome Biol. Evol.">
        <title>Molecular evolution of the substrate utilization strategies and putative virulence factors in mosquito-associated Spiroplasma species.</title>
        <authorList>
            <person name="Chang T.H."/>
            <person name="Lo W.S."/>
            <person name="Ku C."/>
            <person name="Chen L.L."/>
            <person name="Kuo C.H."/>
        </authorList>
    </citation>
    <scope>NUCLEOTIDE SEQUENCE [LARGE SCALE GENOMIC DNA]</scope>
    <source>
        <strain evidence="6">Ar-1343</strain>
    </source>
</reference>
<dbReference type="GO" id="GO:0006308">
    <property type="term" value="P:DNA catabolic process"/>
    <property type="evidence" value="ECO:0007669"/>
    <property type="project" value="InterPro"/>
</dbReference>
<accession>W6AA16</accession>
<dbReference type="KEGG" id="ssab:SSABA_v1c04900"/>
<sequence length="71" mass="8010">MASNDKNFDELLKEIKENIDKLDSPQIAMDEAVEIFKKSLESITAAKSKLDVIKGEVKKVIADNKIIDFEN</sequence>
<dbReference type="RefSeq" id="WP_025251038.1">
    <property type="nucleotide sequence ID" value="NZ_CP006934.1"/>
</dbReference>
<keyword evidence="3" id="KW-0540">Nuclease</keyword>
<gene>
    <name evidence="6" type="ORF">SSABA_v1c04900</name>
</gene>
<dbReference type="Gene3D" id="1.10.287.1040">
    <property type="entry name" value="Exonuclease VII, small subunit"/>
    <property type="match status" value="1"/>
</dbReference>